<dbReference type="PROSITE" id="PS51257">
    <property type="entry name" value="PROKAR_LIPOPROTEIN"/>
    <property type="match status" value="1"/>
</dbReference>
<reference evidence="8 9" key="1">
    <citation type="submission" date="2013-02" db="EMBL/GenBank/DDBJ databases">
        <title>The complete genome sequence of Corynebacterium vitaeruminis DSM 20294.</title>
        <authorList>
            <person name="Ruckert C."/>
            <person name="Albersmeier A."/>
            <person name="Kalinowski J."/>
        </authorList>
    </citation>
    <scope>NUCLEOTIDE SEQUENCE [LARGE SCALE GENOMIC DNA]</scope>
    <source>
        <strain evidence="9">ATCC 10234</strain>
    </source>
</reference>
<feature type="compositionally biased region" description="Low complexity" evidence="3">
    <location>
        <begin position="28"/>
        <end position="46"/>
    </location>
</feature>
<dbReference type="InterPro" id="IPR001117">
    <property type="entry name" value="Cu-oxidase_2nd"/>
</dbReference>
<dbReference type="InterPro" id="IPR045087">
    <property type="entry name" value="Cu-oxidase_fam"/>
</dbReference>
<dbReference type="InterPro" id="IPR002355">
    <property type="entry name" value="Cu_oxidase_Cu_BS"/>
</dbReference>
<evidence type="ECO:0000313" key="9">
    <source>
        <dbReference type="Proteomes" id="UP000019222"/>
    </source>
</evidence>
<dbReference type="Proteomes" id="UP000019222">
    <property type="component" value="Chromosome"/>
</dbReference>
<dbReference type="PROSITE" id="PS00079">
    <property type="entry name" value="MULTICOPPER_OXIDASE1"/>
    <property type="match status" value="2"/>
</dbReference>
<keyword evidence="2" id="KW-0560">Oxidoreductase</keyword>
<evidence type="ECO:0000313" key="8">
    <source>
        <dbReference type="EMBL" id="AHI21620.1"/>
    </source>
</evidence>
<dbReference type="PROSITE" id="PS51318">
    <property type="entry name" value="TAT"/>
    <property type="match status" value="1"/>
</dbReference>
<dbReference type="PATRIC" id="fig|1224164.3.peg.217"/>
<evidence type="ECO:0000259" key="7">
    <source>
        <dbReference type="Pfam" id="PF07732"/>
    </source>
</evidence>
<evidence type="ECO:0000259" key="5">
    <source>
        <dbReference type="Pfam" id="PF00394"/>
    </source>
</evidence>
<dbReference type="AlphaFoldDB" id="W5XY54"/>
<feature type="region of interest" description="Disordered" evidence="3">
    <location>
        <begin position="28"/>
        <end position="48"/>
    </location>
</feature>
<dbReference type="Pfam" id="PF07732">
    <property type="entry name" value="Cu-oxidase_3"/>
    <property type="match status" value="1"/>
</dbReference>
<dbReference type="InterPro" id="IPR011706">
    <property type="entry name" value="Cu-oxidase_C"/>
</dbReference>
<dbReference type="EMBL" id="CP004353">
    <property type="protein sequence ID" value="AHI21620.1"/>
    <property type="molecule type" value="Genomic_DNA"/>
</dbReference>
<dbReference type="Pfam" id="PF00394">
    <property type="entry name" value="Cu-oxidase"/>
    <property type="match status" value="1"/>
</dbReference>
<evidence type="ECO:0000256" key="1">
    <source>
        <dbReference type="ARBA" id="ARBA00022723"/>
    </source>
</evidence>
<feature type="domain" description="Plastocyanin-like" evidence="5">
    <location>
        <begin position="177"/>
        <end position="324"/>
    </location>
</feature>
<keyword evidence="1" id="KW-0479">Metal-binding</keyword>
<dbReference type="Gene3D" id="2.60.40.420">
    <property type="entry name" value="Cupredoxins - blue copper proteins"/>
    <property type="match status" value="3"/>
</dbReference>
<keyword evidence="9" id="KW-1185">Reference proteome</keyword>
<dbReference type="PANTHER" id="PTHR11709">
    <property type="entry name" value="MULTI-COPPER OXIDASE"/>
    <property type="match status" value="1"/>
</dbReference>
<feature type="domain" description="Plastocyanin-like" evidence="7">
    <location>
        <begin position="67"/>
        <end position="168"/>
    </location>
</feature>
<gene>
    <name evidence="8" type="ORF">B843_01120</name>
</gene>
<name>W5XY54_9CORY</name>
<dbReference type="PANTHER" id="PTHR11709:SF511">
    <property type="entry name" value="LACCASE"/>
    <property type="match status" value="1"/>
</dbReference>
<dbReference type="RefSeq" id="WP_025251691.1">
    <property type="nucleotide sequence ID" value="NZ_CP004353.1"/>
</dbReference>
<dbReference type="PROSITE" id="PS00080">
    <property type="entry name" value="MULTICOPPER_OXIDASE2"/>
    <property type="match status" value="1"/>
</dbReference>
<dbReference type="InterPro" id="IPR008972">
    <property type="entry name" value="Cupredoxin"/>
</dbReference>
<feature type="chain" id="PRO_5004874305" evidence="4">
    <location>
        <begin position="25"/>
        <end position="486"/>
    </location>
</feature>
<dbReference type="InterPro" id="IPR034279">
    <property type="entry name" value="CuRO_3_CopA"/>
</dbReference>
<dbReference type="CDD" id="cd13870">
    <property type="entry name" value="CuRO_2_CopA_like_1"/>
    <property type="match status" value="1"/>
</dbReference>
<protein>
    <submittedName>
        <fullName evidence="8">Multicopper oxidase</fullName>
    </submittedName>
</protein>
<evidence type="ECO:0000256" key="4">
    <source>
        <dbReference type="SAM" id="SignalP"/>
    </source>
</evidence>
<keyword evidence="4" id="KW-0732">Signal</keyword>
<dbReference type="KEGG" id="cvt:B843_01120"/>
<evidence type="ECO:0000259" key="6">
    <source>
        <dbReference type="Pfam" id="PF07731"/>
    </source>
</evidence>
<dbReference type="InterPro" id="IPR006311">
    <property type="entry name" value="TAT_signal"/>
</dbReference>
<dbReference type="STRING" id="1224164.B843_01120"/>
<feature type="domain" description="Plastocyanin-like" evidence="6">
    <location>
        <begin position="384"/>
        <end position="484"/>
    </location>
</feature>
<evidence type="ECO:0000256" key="2">
    <source>
        <dbReference type="ARBA" id="ARBA00023002"/>
    </source>
</evidence>
<dbReference type="HOGENOM" id="CLU_009100_6_0_11"/>
<feature type="signal peptide" evidence="4">
    <location>
        <begin position="1"/>
        <end position="24"/>
    </location>
</feature>
<dbReference type="Pfam" id="PF07731">
    <property type="entry name" value="Cu-oxidase_2"/>
    <property type="match status" value="1"/>
</dbReference>
<dbReference type="GO" id="GO:0005507">
    <property type="term" value="F:copper ion binding"/>
    <property type="evidence" value="ECO:0007669"/>
    <property type="project" value="InterPro"/>
</dbReference>
<sequence length="486" mass="51635">MALPLSRRQFLLGGLALGGSAALAACGRPDTTPVSSRSTPTTSSLSDAKAAKQLSAEPISLDIGGIEAKTWGYSLEGGSPAIDITAGDTLRVEVTNNLPESTSVHWHGLAVPNDMDGVPGMTQDPIEPGSSFTYEFQVNQPGTYFYHSHSGIQLDKGLHAPLIVRDPNDPGDYDVEWTILLDDWMDGVDGQTPEAELKMLQSMGSMSSMSAMGSGMMMSHGSGDYMLGGDTGDVPYPYYLLNQRIPSACRTFTAKPGQKAKLRFINAAADTIFKIALGGHTLTLTHTDGYAVEPTEVSSFYLAMGERADAIVTLDDGAFPLAAIAAGKDDRAFAVVRTGSGEAPSATTTFDELATAGTFLIDRRPAESSLLDVGTISRTSDIELTGQMMPYKWGITVDGESGPVTAAQGQNLRMTIHNATAMAHPMHLHGHTWSLPDSGGLRKDTILVLPGESVNADLVANNPGEWAFHCHNGYHMSTGMMTSLQY</sequence>
<evidence type="ECO:0000256" key="3">
    <source>
        <dbReference type="SAM" id="MobiDB-lite"/>
    </source>
</evidence>
<organism evidence="8 9">
    <name type="scientific">Corynebacterium vitaeruminis DSM 20294</name>
    <dbReference type="NCBI Taxonomy" id="1224164"/>
    <lineage>
        <taxon>Bacteria</taxon>
        <taxon>Bacillati</taxon>
        <taxon>Actinomycetota</taxon>
        <taxon>Actinomycetes</taxon>
        <taxon>Mycobacteriales</taxon>
        <taxon>Corynebacteriaceae</taxon>
        <taxon>Corynebacterium</taxon>
    </lineage>
</organism>
<dbReference type="CDD" id="cd13861">
    <property type="entry name" value="CuRO_1_CumA_like"/>
    <property type="match status" value="1"/>
</dbReference>
<dbReference type="GO" id="GO:0016491">
    <property type="term" value="F:oxidoreductase activity"/>
    <property type="evidence" value="ECO:0007669"/>
    <property type="project" value="UniProtKB-KW"/>
</dbReference>
<dbReference type="CDD" id="cd13896">
    <property type="entry name" value="CuRO_3_CopA"/>
    <property type="match status" value="1"/>
</dbReference>
<accession>W5XY54</accession>
<dbReference type="eggNOG" id="COG2132">
    <property type="taxonomic scope" value="Bacteria"/>
</dbReference>
<dbReference type="SUPFAM" id="SSF49503">
    <property type="entry name" value="Cupredoxins"/>
    <property type="match status" value="3"/>
</dbReference>
<proteinExistence type="predicted"/>
<dbReference type="InterPro" id="IPR011707">
    <property type="entry name" value="Cu-oxidase-like_N"/>
</dbReference>
<dbReference type="InterPro" id="IPR033138">
    <property type="entry name" value="Cu_oxidase_CS"/>
</dbReference>